<dbReference type="InterPro" id="IPR036291">
    <property type="entry name" value="NAD(P)-bd_dom_sf"/>
</dbReference>
<evidence type="ECO:0000313" key="2">
    <source>
        <dbReference type="EMBL" id="MBB2893477.1"/>
    </source>
</evidence>
<gene>
    <name evidence="2" type="ORF">FHU39_003508</name>
</gene>
<evidence type="ECO:0000259" key="1">
    <source>
        <dbReference type="Pfam" id="PF00107"/>
    </source>
</evidence>
<dbReference type="InterPro" id="IPR013149">
    <property type="entry name" value="ADH-like_C"/>
</dbReference>
<dbReference type="InterPro" id="IPR051397">
    <property type="entry name" value="Zn-ADH-like_protein"/>
</dbReference>
<comment type="caution">
    <text evidence="2">The sequence shown here is derived from an EMBL/GenBank/DDBJ whole genome shotgun (WGS) entry which is preliminary data.</text>
</comment>
<feature type="domain" description="Alcohol dehydrogenase-like C-terminal" evidence="1">
    <location>
        <begin position="144"/>
        <end position="271"/>
    </location>
</feature>
<accession>A0A839N8B3</accession>
<dbReference type="EMBL" id="JACHVQ010000003">
    <property type="protein sequence ID" value="MBB2893477.1"/>
    <property type="molecule type" value="Genomic_DNA"/>
</dbReference>
<dbReference type="Pfam" id="PF00107">
    <property type="entry name" value="ADH_zinc_N"/>
    <property type="match status" value="1"/>
</dbReference>
<dbReference type="GO" id="GO:0016491">
    <property type="term" value="F:oxidoreductase activity"/>
    <property type="evidence" value="ECO:0007669"/>
    <property type="project" value="TreeGrafter"/>
</dbReference>
<organism evidence="2 3">
    <name type="scientific">Flexivirga oryzae</name>
    <dbReference type="NCBI Taxonomy" id="1794944"/>
    <lineage>
        <taxon>Bacteria</taxon>
        <taxon>Bacillati</taxon>
        <taxon>Actinomycetota</taxon>
        <taxon>Actinomycetes</taxon>
        <taxon>Micrococcales</taxon>
        <taxon>Dermacoccaceae</taxon>
        <taxon>Flexivirga</taxon>
    </lineage>
</organism>
<dbReference type="RefSeq" id="WP_183321894.1">
    <property type="nucleotide sequence ID" value="NZ_JACHVQ010000003.1"/>
</dbReference>
<protein>
    <submittedName>
        <fullName evidence="2">NADPH:quinone reductase-like Zn-dependent oxidoreductase</fullName>
    </submittedName>
</protein>
<dbReference type="PANTHER" id="PTHR43677">
    <property type="entry name" value="SHORT-CHAIN DEHYDROGENASE/REDUCTASE"/>
    <property type="match status" value="1"/>
</dbReference>
<name>A0A839N8B3_9MICO</name>
<evidence type="ECO:0000313" key="3">
    <source>
        <dbReference type="Proteomes" id="UP000559182"/>
    </source>
</evidence>
<dbReference type="SUPFAM" id="SSF50129">
    <property type="entry name" value="GroES-like"/>
    <property type="match status" value="1"/>
</dbReference>
<dbReference type="Gene3D" id="3.90.180.10">
    <property type="entry name" value="Medium-chain alcohol dehydrogenases, catalytic domain"/>
    <property type="match status" value="1"/>
</dbReference>
<dbReference type="AlphaFoldDB" id="A0A839N8B3"/>
<proteinExistence type="predicted"/>
<keyword evidence="3" id="KW-1185">Reference proteome</keyword>
<reference evidence="2 3" key="1">
    <citation type="submission" date="2020-08" db="EMBL/GenBank/DDBJ databases">
        <title>Sequencing the genomes of 1000 actinobacteria strains.</title>
        <authorList>
            <person name="Klenk H.-P."/>
        </authorList>
    </citation>
    <scope>NUCLEOTIDE SEQUENCE [LARGE SCALE GENOMIC DNA]</scope>
    <source>
        <strain evidence="2 3">DSM 105369</strain>
    </source>
</reference>
<dbReference type="InterPro" id="IPR011032">
    <property type="entry name" value="GroES-like_sf"/>
</dbReference>
<dbReference type="PANTHER" id="PTHR43677:SF11">
    <property type="entry name" value="ZINC-CONTAINING ALCOHOL DEHYDROGENASE"/>
    <property type="match status" value="1"/>
</dbReference>
<dbReference type="SUPFAM" id="SSF51735">
    <property type="entry name" value="NAD(P)-binding Rossmann-fold domains"/>
    <property type="match status" value="1"/>
</dbReference>
<sequence>MKAALVTEPGATPVCGDFPDPEPFEGSAEFELVGAGIHQVVRSLAAGRHYGSAGSYPQVVGVDAVARRADGALVYTGFTRAPWGTMAERLATPGGFELPDGADPLAVAAGANPGMAGYLPLRARRAELGALGTVLVLGATGMSGRMAVQAARQLGAARVVGVGRDRERLEQVASYGAVPVVLGDDPAGAIRAGLDGAAPDLVLDFVWGGVAEAAFDALGRTGLDEDSADITYTQIGALAGPDAAVPSTLLRSRRIRIVGSGAGSATQEAIMTALPEVIGLIASGVLTVPYRSFSLGEVDRAWAHAGGERAVVVPG</sequence>
<dbReference type="Proteomes" id="UP000559182">
    <property type="component" value="Unassembled WGS sequence"/>
</dbReference>